<sequence length="195" mass="22328">MKEMSKAHKEQMLKQQKVNEKIQEVREETKEPTHKNKKKHHNKKDEHPAVAKHNEPTQANNKPKFSQSKESRKENQTAKTVKPQRGFFSRTIRSLIKFTLTFGVIAVLAATVGILLNCADGAKNIKGSKPLCADLTKLSEFKSPSPLFLTNARNTYGTVFNGYYARVQPSIYAVQRKWNEFYREFIKSDIGIAFD</sequence>
<keyword evidence="2" id="KW-0812">Transmembrane</keyword>
<dbReference type="AlphaFoldDB" id="A0A0B1SEK4"/>
<feature type="compositionally biased region" description="Polar residues" evidence="1">
    <location>
        <begin position="56"/>
        <end position="66"/>
    </location>
</feature>
<gene>
    <name evidence="3" type="ORF">OESDEN_17981</name>
</gene>
<evidence type="ECO:0000256" key="2">
    <source>
        <dbReference type="SAM" id="Phobius"/>
    </source>
</evidence>
<dbReference type="OrthoDB" id="1394818at2759"/>
<keyword evidence="4" id="KW-1185">Reference proteome</keyword>
<evidence type="ECO:0000256" key="1">
    <source>
        <dbReference type="SAM" id="MobiDB-lite"/>
    </source>
</evidence>
<feature type="compositionally biased region" description="Basic and acidic residues" evidence="1">
    <location>
        <begin position="43"/>
        <end position="55"/>
    </location>
</feature>
<keyword evidence="2" id="KW-1133">Transmembrane helix</keyword>
<evidence type="ECO:0000313" key="3">
    <source>
        <dbReference type="EMBL" id="KHJ82326.1"/>
    </source>
</evidence>
<organism evidence="3 4">
    <name type="scientific">Oesophagostomum dentatum</name>
    <name type="common">Nodular worm</name>
    <dbReference type="NCBI Taxonomy" id="61180"/>
    <lineage>
        <taxon>Eukaryota</taxon>
        <taxon>Metazoa</taxon>
        <taxon>Ecdysozoa</taxon>
        <taxon>Nematoda</taxon>
        <taxon>Chromadorea</taxon>
        <taxon>Rhabditida</taxon>
        <taxon>Rhabditina</taxon>
        <taxon>Rhabditomorpha</taxon>
        <taxon>Strongyloidea</taxon>
        <taxon>Strongylidae</taxon>
        <taxon>Oesophagostomum</taxon>
    </lineage>
</organism>
<evidence type="ECO:0000313" key="4">
    <source>
        <dbReference type="Proteomes" id="UP000053660"/>
    </source>
</evidence>
<feature type="transmembrane region" description="Helical" evidence="2">
    <location>
        <begin position="95"/>
        <end position="116"/>
    </location>
</feature>
<name>A0A0B1SEK4_OESDE</name>
<dbReference type="EMBL" id="KN580355">
    <property type="protein sequence ID" value="KHJ82326.1"/>
    <property type="molecule type" value="Genomic_DNA"/>
</dbReference>
<protein>
    <submittedName>
        <fullName evidence="3">Uncharacterized protein</fullName>
    </submittedName>
</protein>
<feature type="compositionally biased region" description="Basic and acidic residues" evidence="1">
    <location>
        <begin position="67"/>
        <end position="76"/>
    </location>
</feature>
<feature type="region of interest" description="Disordered" evidence="1">
    <location>
        <begin position="1"/>
        <end position="83"/>
    </location>
</feature>
<feature type="compositionally biased region" description="Basic and acidic residues" evidence="1">
    <location>
        <begin position="1"/>
        <end position="34"/>
    </location>
</feature>
<dbReference type="Proteomes" id="UP000053660">
    <property type="component" value="Unassembled WGS sequence"/>
</dbReference>
<keyword evidence="2" id="KW-0472">Membrane</keyword>
<accession>A0A0B1SEK4</accession>
<reference evidence="3 4" key="1">
    <citation type="submission" date="2014-03" db="EMBL/GenBank/DDBJ databases">
        <title>Draft genome of the hookworm Oesophagostomum dentatum.</title>
        <authorList>
            <person name="Mitreva M."/>
        </authorList>
    </citation>
    <scope>NUCLEOTIDE SEQUENCE [LARGE SCALE GENOMIC DNA]</scope>
    <source>
        <strain evidence="3 4">OD-Hann</strain>
    </source>
</reference>
<feature type="non-terminal residue" evidence="3">
    <location>
        <position position="195"/>
    </location>
</feature>
<proteinExistence type="predicted"/>